<feature type="region of interest" description="Disordered" evidence="1">
    <location>
        <begin position="124"/>
        <end position="160"/>
    </location>
</feature>
<sequence length="177" mass="20708">MDEKGNGVKEKHSNAIAMERDGIMNVVVRVVIEISDTKLDTLMRGRRLRRDDSKCFLTIRCVDQTLPSGYMYVDEDVDVDLDVGVDVGVDVIGLEYLFQVVGKVMEWWSGGIFLIKEKKKKKKKKKKKRREEQMMQNEISDGNENEWQRDNNNMQREGRDDPLTLIDMDVWMDGWME</sequence>
<dbReference type="Proteomes" id="UP000322873">
    <property type="component" value="Unassembled WGS sequence"/>
</dbReference>
<evidence type="ECO:0000313" key="2">
    <source>
        <dbReference type="EMBL" id="KAA8572758.1"/>
    </source>
</evidence>
<evidence type="ECO:0000313" key="3">
    <source>
        <dbReference type="Proteomes" id="UP000322873"/>
    </source>
</evidence>
<dbReference type="EMBL" id="VICG01000004">
    <property type="protein sequence ID" value="KAA8572758.1"/>
    <property type="molecule type" value="Genomic_DNA"/>
</dbReference>
<accession>A0A5M9JTB8</accession>
<protein>
    <submittedName>
        <fullName evidence="2">Uncharacterized protein</fullName>
    </submittedName>
</protein>
<name>A0A5M9JTB8_MONFR</name>
<evidence type="ECO:0000256" key="1">
    <source>
        <dbReference type="SAM" id="MobiDB-lite"/>
    </source>
</evidence>
<organism evidence="2 3">
    <name type="scientific">Monilinia fructicola</name>
    <name type="common">Brown rot fungus</name>
    <name type="synonym">Ciboria fructicola</name>
    <dbReference type="NCBI Taxonomy" id="38448"/>
    <lineage>
        <taxon>Eukaryota</taxon>
        <taxon>Fungi</taxon>
        <taxon>Dikarya</taxon>
        <taxon>Ascomycota</taxon>
        <taxon>Pezizomycotina</taxon>
        <taxon>Leotiomycetes</taxon>
        <taxon>Helotiales</taxon>
        <taxon>Sclerotiniaceae</taxon>
        <taxon>Monilinia</taxon>
    </lineage>
</organism>
<proteinExistence type="predicted"/>
<keyword evidence="3" id="KW-1185">Reference proteome</keyword>
<gene>
    <name evidence="2" type="ORF">EYC84_003343</name>
</gene>
<dbReference type="AlphaFoldDB" id="A0A5M9JTB8"/>
<reference evidence="2 3" key="1">
    <citation type="submission" date="2019-06" db="EMBL/GenBank/DDBJ databases">
        <title>Genome Sequence of the Brown Rot Fungal Pathogen Monilinia fructicola.</title>
        <authorList>
            <person name="De Miccolis Angelini R.M."/>
            <person name="Landi L."/>
            <person name="Abate D."/>
            <person name="Pollastro S."/>
            <person name="Romanazzi G."/>
            <person name="Faretra F."/>
        </authorList>
    </citation>
    <scope>NUCLEOTIDE SEQUENCE [LARGE SCALE GENOMIC DNA]</scope>
    <source>
        <strain evidence="2 3">Mfrc123</strain>
    </source>
</reference>
<comment type="caution">
    <text evidence="2">The sequence shown here is derived from an EMBL/GenBank/DDBJ whole genome shotgun (WGS) entry which is preliminary data.</text>
</comment>